<organism evidence="1 2">
    <name type="scientific">Thermoproteota archaeon</name>
    <dbReference type="NCBI Taxonomy" id="2056631"/>
    <lineage>
        <taxon>Archaea</taxon>
        <taxon>Thermoproteota</taxon>
    </lineage>
</organism>
<dbReference type="AlphaFoldDB" id="A0A523BD21"/>
<dbReference type="EMBL" id="QNVH01000027">
    <property type="protein sequence ID" value="TDA38815.1"/>
    <property type="molecule type" value="Genomic_DNA"/>
</dbReference>
<comment type="caution">
    <text evidence="1">The sequence shown here is derived from an EMBL/GenBank/DDBJ whole genome shotgun (WGS) entry which is preliminary data.</text>
</comment>
<gene>
    <name evidence="1" type="ORF">DSO08_03480</name>
</gene>
<dbReference type="Gene3D" id="3.30.2320.80">
    <property type="match status" value="1"/>
</dbReference>
<protein>
    <recommendedName>
        <fullName evidence="3">Zinc ribbon domain-containing protein</fullName>
    </recommendedName>
</protein>
<sequence>MPFEYKIKCRDCRHSWTSNKISSSIKCPKCGSHNTKLLPSQVFKDFVVSYA</sequence>
<proteinExistence type="predicted"/>
<evidence type="ECO:0000313" key="2">
    <source>
        <dbReference type="Proteomes" id="UP000315399"/>
    </source>
</evidence>
<reference evidence="1 2" key="1">
    <citation type="journal article" date="2019" name="Nat. Microbiol.">
        <title>Expanding anaerobic alkane metabolism in the domain of Archaea.</title>
        <authorList>
            <person name="Wang Y."/>
            <person name="Wegener G."/>
            <person name="Hou J."/>
            <person name="Wang F."/>
            <person name="Xiao X."/>
        </authorList>
    </citation>
    <scope>NUCLEOTIDE SEQUENCE [LARGE SCALE GENOMIC DNA]</scope>
    <source>
        <strain evidence="1">WYZ-LMO10</strain>
    </source>
</reference>
<evidence type="ECO:0008006" key="3">
    <source>
        <dbReference type="Google" id="ProtNLM"/>
    </source>
</evidence>
<name>A0A523BD21_9CREN</name>
<accession>A0A523BD21</accession>
<evidence type="ECO:0000313" key="1">
    <source>
        <dbReference type="EMBL" id="TDA38815.1"/>
    </source>
</evidence>
<dbReference type="Proteomes" id="UP000315399">
    <property type="component" value="Unassembled WGS sequence"/>
</dbReference>